<feature type="region of interest" description="Disordered" evidence="1">
    <location>
        <begin position="186"/>
        <end position="212"/>
    </location>
</feature>
<gene>
    <name evidence="2" type="ORF">BP5553_05383</name>
</gene>
<protein>
    <submittedName>
        <fullName evidence="2">Uncharacterized protein</fullName>
    </submittedName>
</protein>
<proteinExistence type="predicted"/>
<dbReference type="AlphaFoldDB" id="A0A370TQZ6"/>
<organism evidence="2 3">
    <name type="scientific">Venustampulla echinocandica</name>
    <dbReference type="NCBI Taxonomy" id="2656787"/>
    <lineage>
        <taxon>Eukaryota</taxon>
        <taxon>Fungi</taxon>
        <taxon>Dikarya</taxon>
        <taxon>Ascomycota</taxon>
        <taxon>Pezizomycotina</taxon>
        <taxon>Leotiomycetes</taxon>
        <taxon>Helotiales</taxon>
        <taxon>Pleuroascaceae</taxon>
        <taxon>Venustampulla</taxon>
    </lineage>
</organism>
<accession>A0A370TQZ6</accession>
<dbReference type="Proteomes" id="UP000254866">
    <property type="component" value="Unassembled WGS sequence"/>
</dbReference>
<dbReference type="RefSeq" id="XP_031870606.1">
    <property type="nucleotide sequence ID" value="XM_032014006.1"/>
</dbReference>
<comment type="caution">
    <text evidence="2">The sequence shown here is derived from an EMBL/GenBank/DDBJ whole genome shotgun (WGS) entry which is preliminary data.</text>
</comment>
<dbReference type="EMBL" id="NPIC01000003">
    <property type="protein sequence ID" value="RDL37950.1"/>
    <property type="molecule type" value="Genomic_DNA"/>
</dbReference>
<reference evidence="2 3" key="1">
    <citation type="journal article" date="2018" name="IMA Fungus">
        <title>IMA Genome-F 9: Draft genome sequence of Annulohypoxylon stygium, Aspergillus mulundensis, Berkeleyomyces basicola (syn. Thielaviopsis basicola), Ceratocystis smalleyi, two Cercospora beticola strains, Coleophoma cylindrospora, Fusarium fracticaudum, Phialophora cf. hyalina, and Morchella septimelata.</title>
        <authorList>
            <person name="Wingfield B.D."/>
            <person name="Bills G.F."/>
            <person name="Dong Y."/>
            <person name="Huang W."/>
            <person name="Nel W.J."/>
            <person name="Swalarsk-Parry B.S."/>
            <person name="Vaghefi N."/>
            <person name="Wilken P.M."/>
            <person name="An Z."/>
            <person name="de Beer Z.W."/>
            <person name="De Vos L."/>
            <person name="Chen L."/>
            <person name="Duong T.A."/>
            <person name="Gao Y."/>
            <person name="Hammerbacher A."/>
            <person name="Kikkert J.R."/>
            <person name="Li Y."/>
            <person name="Li H."/>
            <person name="Li K."/>
            <person name="Li Q."/>
            <person name="Liu X."/>
            <person name="Ma X."/>
            <person name="Naidoo K."/>
            <person name="Pethybridge S.J."/>
            <person name="Sun J."/>
            <person name="Steenkamp E.T."/>
            <person name="van der Nest M.A."/>
            <person name="van Wyk S."/>
            <person name="Wingfield M.J."/>
            <person name="Xiong C."/>
            <person name="Yue Q."/>
            <person name="Zhang X."/>
        </authorList>
    </citation>
    <scope>NUCLEOTIDE SEQUENCE [LARGE SCALE GENOMIC DNA]</scope>
    <source>
        <strain evidence="2 3">BP 5553</strain>
    </source>
</reference>
<dbReference type="GeneID" id="43598232"/>
<evidence type="ECO:0000313" key="3">
    <source>
        <dbReference type="Proteomes" id="UP000254866"/>
    </source>
</evidence>
<keyword evidence="3" id="KW-1185">Reference proteome</keyword>
<name>A0A370TQZ6_9HELO</name>
<evidence type="ECO:0000313" key="2">
    <source>
        <dbReference type="EMBL" id="RDL37950.1"/>
    </source>
</evidence>
<sequence length="275" mass="28918">MGVAPPADADAAATASASASAACRRPGRGIVNAILFLLWTYCTEQEGGLMGLVMMMEIPNGYWGEKHGREAEGGFEATWPPCSAPGSVSHRGDVDVEGYYLVHGASLDSAVYALAKLQTSDSDPNRVAQPTLDVAVRIAWGGPRGANFVSSLQLDMPGTDPVWRSAVQARASRAAWITVHFPGNDAKRSFGDATGPEGGSARLSRPTNTLERTDPIRALSPSEQHLMIARLPPATGPLHLTCPLTSPECVAGRSPSREAVDELLHAGTGHARASE</sequence>
<evidence type="ECO:0000256" key="1">
    <source>
        <dbReference type="SAM" id="MobiDB-lite"/>
    </source>
</evidence>